<name>A0A317T1L7_9PEZI</name>
<comment type="caution">
    <text evidence="1">The sequence shown here is derived from an EMBL/GenBank/DDBJ whole genome shotgun (WGS) entry which is preliminary data.</text>
</comment>
<gene>
    <name evidence="1" type="ORF">C7212DRAFT_341267</name>
</gene>
<sequence>MESEQSSEGIPNQTDGIYQTKYSTTPKLTSFNYCQWARSIQIFLRAENALGITLGEKPEPPVQQMQRCCDWIMREGKALAIIYNSCTMITQQHVEDVEGAKAMWDMKTLAGTDNAISDEIFKAHLLSTLPKCYDNYVDILIEHSTTS</sequence>
<organism evidence="1 2">
    <name type="scientific">Tuber magnatum</name>
    <name type="common">white Piedmont truffle</name>
    <dbReference type="NCBI Taxonomy" id="42249"/>
    <lineage>
        <taxon>Eukaryota</taxon>
        <taxon>Fungi</taxon>
        <taxon>Dikarya</taxon>
        <taxon>Ascomycota</taxon>
        <taxon>Pezizomycotina</taxon>
        <taxon>Pezizomycetes</taxon>
        <taxon>Pezizales</taxon>
        <taxon>Tuberaceae</taxon>
        <taxon>Tuber</taxon>
    </lineage>
</organism>
<evidence type="ECO:0000313" key="2">
    <source>
        <dbReference type="Proteomes" id="UP000246991"/>
    </source>
</evidence>
<dbReference type="STRING" id="42249.A0A317T1L7"/>
<evidence type="ECO:0000313" key="1">
    <source>
        <dbReference type="EMBL" id="PWW80562.1"/>
    </source>
</evidence>
<reference evidence="1 2" key="1">
    <citation type="submission" date="2018-03" db="EMBL/GenBank/DDBJ databases">
        <title>Genomes of Pezizomycetes fungi and the evolution of truffles.</title>
        <authorList>
            <person name="Murat C."/>
            <person name="Payen T."/>
            <person name="Noel B."/>
            <person name="Kuo A."/>
            <person name="Martin F.M."/>
        </authorList>
    </citation>
    <scope>NUCLEOTIDE SEQUENCE [LARGE SCALE GENOMIC DNA]</scope>
    <source>
        <strain evidence="1">091103-1</strain>
    </source>
</reference>
<keyword evidence="2" id="KW-1185">Reference proteome</keyword>
<dbReference type="OrthoDB" id="10540869at2759"/>
<protein>
    <recommendedName>
        <fullName evidence="3">Retrotransposon Copia-like N-terminal domain-containing protein</fullName>
    </recommendedName>
</protein>
<dbReference type="EMBL" id="PYWC01000002">
    <property type="protein sequence ID" value="PWW80562.1"/>
    <property type="molecule type" value="Genomic_DNA"/>
</dbReference>
<dbReference type="AlphaFoldDB" id="A0A317T1L7"/>
<proteinExistence type="predicted"/>
<dbReference type="Proteomes" id="UP000246991">
    <property type="component" value="Unassembled WGS sequence"/>
</dbReference>
<accession>A0A317T1L7</accession>
<evidence type="ECO:0008006" key="3">
    <source>
        <dbReference type="Google" id="ProtNLM"/>
    </source>
</evidence>